<dbReference type="FunFam" id="1.10.12.10:FF:000006">
    <property type="entry name" value="Chromodomain Y-like protein"/>
    <property type="match status" value="1"/>
</dbReference>
<dbReference type="Gene3D" id="1.10.12.10">
    <property type="entry name" value="Lyase 2-enoyl-coa Hydratase, Chain A, domain 2"/>
    <property type="match status" value="1"/>
</dbReference>
<dbReference type="Gene3D" id="2.40.50.40">
    <property type="match status" value="1"/>
</dbReference>
<dbReference type="FunFam" id="3.90.226.10:FF:000012">
    <property type="entry name" value="Chromodomain Y-like protein 2"/>
    <property type="match status" value="1"/>
</dbReference>
<keyword evidence="2" id="KW-0539">Nucleus</keyword>
<feature type="region of interest" description="Disordered" evidence="3">
    <location>
        <begin position="142"/>
        <end position="170"/>
    </location>
</feature>
<dbReference type="SUPFAM" id="SSF54160">
    <property type="entry name" value="Chromo domain-like"/>
    <property type="match status" value="1"/>
</dbReference>
<dbReference type="InterPro" id="IPR016197">
    <property type="entry name" value="Chromo-like_dom_sf"/>
</dbReference>
<reference evidence="5 6" key="1">
    <citation type="submission" date="2019-06" db="EMBL/GenBank/DDBJ databases">
        <title>Discovery of a novel chromosome fission-fusion reversal in muntjac.</title>
        <authorList>
            <person name="Mudd A.B."/>
            <person name="Bredeson J.V."/>
            <person name="Baum R."/>
            <person name="Hockemeyer D."/>
            <person name="Rokhsar D.S."/>
        </authorList>
    </citation>
    <scope>NUCLEOTIDE SEQUENCE [LARGE SCALE GENOMIC DNA]</scope>
    <source>
        <strain evidence="5">UTSW_UCB_Mm</strain>
        <tissue evidence="5">Fibroblast cell line</tissue>
    </source>
</reference>
<dbReference type="InterPro" id="IPR051053">
    <property type="entry name" value="ECH/Chromodomain_protein"/>
</dbReference>
<dbReference type="InterPro" id="IPR023780">
    <property type="entry name" value="Chromo_domain"/>
</dbReference>
<feature type="domain" description="Chromo" evidence="4">
    <location>
        <begin position="1"/>
        <end position="56"/>
    </location>
</feature>
<dbReference type="PROSITE" id="PS50013">
    <property type="entry name" value="CHROMO_2"/>
    <property type="match status" value="1"/>
</dbReference>
<feature type="region of interest" description="Disordered" evidence="3">
    <location>
        <begin position="45"/>
        <end position="92"/>
    </location>
</feature>
<accession>A0A5N3WLP9</accession>
<dbReference type="Gene3D" id="3.90.226.10">
    <property type="entry name" value="2-enoyl-CoA Hydratase, Chain A, domain 1"/>
    <property type="match status" value="1"/>
</dbReference>
<dbReference type="GO" id="GO:0007283">
    <property type="term" value="P:spermatogenesis"/>
    <property type="evidence" value="ECO:0007669"/>
    <property type="project" value="UniProtKB-ARBA"/>
</dbReference>
<evidence type="ECO:0000256" key="3">
    <source>
        <dbReference type="SAM" id="MobiDB-lite"/>
    </source>
</evidence>
<evidence type="ECO:0000256" key="1">
    <source>
        <dbReference type="ARBA" id="ARBA00004123"/>
    </source>
</evidence>
<feature type="compositionally biased region" description="Polar residues" evidence="3">
    <location>
        <begin position="63"/>
        <end position="81"/>
    </location>
</feature>
<keyword evidence="6" id="KW-1185">Reference proteome</keyword>
<evidence type="ECO:0000313" key="5">
    <source>
        <dbReference type="EMBL" id="KAB0362710.1"/>
    </source>
</evidence>
<protein>
    <recommendedName>
        <fullName evidence="4">Chromo domain-containing protein</fullName>
    </recommendedName>
</protein>
<name>A0A5N3WLP9_MUNMU</name>
<dbReference type="InterPro" id="IPR014748">
    <property type="entry name" value="Enoyl-CoA_hydra_C"/>
</dbReference>
<sequence>MASEELYEKGKTEYLVRWKGCGREDASWEPEQHLVNSEECIHNFNRHHTEKQKERTLTRAKRTSPNNGQKQISRSTNSSFSKAAPKALVVGEEHEAKSSPLFTTSQKFQKSSSQGLATYKNMDLAQSGNRILVPKSPIKTGTVLDSFQDESPENPDPMEQGPEDTAAPEAAAEKRIGALLSPGAEPVSMGSRPWIHPLLPRASGPVKAAMAMGLVVKGNGTPLQTSVMGVKAGKRKFIKDRRDQPFDKQLCFSQDGFTHILLSTKSSENNSLNPEVMKDLQSVLSMANADDSNLVLLSAVGSVFCCGLDFLYFIRRLPNDRKRENARMAEAIRNFVNTFIQFKKPIVIAVNGPAIGLGTSILPLCDVVWANEKAWFQTPYTTFGQSPDGCSTVMFPKIMGEASANEMLLRGRKLKAQEACSKGLVSQVFWPGTFTQEVMVRIKELASCNPIVLEESKALVRCNMRLELERANERECEVLKKIWGSAQGMDSLLKYLKSKIDEF</sequence>
<dbReference type="GO" id="GO:0003714">
    <property type="term" value="F:transcription corepressor activity"/>
    <property type="evidence" value="ECO:0007669"/>
    <property type="project" value="TreeGrafter"/>
</dbReference>
<dbReference type="Pfam" id="PF00385">
    <property type="entry name" value="Chromo"/>
    <property type="match status" value="1"/>
</dbReference>
<dbReference type="CDD" id="cd06558">
    <property type="entry name" value="crotonase-like"/>
    <property type="match status" value="1"/>
</dbReference>
<dbReference type="SMART" id="SM00298">
    <property type="entry name" value="CHROMO"/>
    <property type="match status" value="1"/>
</dbReference>
<evidence type="ECO:0000256" key="2">
    <source>
        <dbReference type="ARBA" id="ARBA00023242"/>
    </source>
</evidence>
<dbReference type="PANTHER" id="PTHR43684:SF5">
    <property type="entry name" value="CHROMODOMAIN Y-LIKE PROTEIN"/>
    <property type="match status" value="1"/>
</dbReference>
<dbReference type="AlphaFoldDB" id="A0A5N3WLP9"/>
<dbReference type="PANTHER" id="PTHR43684">
    <property type="match status" value="1"/>
</dbReference>
<comment type="subcellular location">
    <subcellularLocation>
        <location evidence="1">Nucleus</location>
    </subcellularLocation>
</comment>
<proteinExistence type="predicted"/>
<evidence type="ECO:0000259" key="4">
    <source>
        <dbReference type="PROSITE" id="PS50013"/>
    </source>
</evidence>
<dbReference type="EMBL" id="VCEA01000001">
    <property type="protein sequence ID" value="KAB0362710.1"/>
    <property type="molecule type" value="Genomic_DNA"/>
</dbReference>
<dbReference type="InterPro" id="IPR001753">
    <property type="entry name" value="Enoyl-CoA_hydra/iso"/>
</dbReference>
<dbReference type="Pfam" id="PF00378">
    <property type="entry name" value="ECH_1"/>
    <property type="match status" value="1"/>
</dbReference>
<evidence type="ECO:0000313" key="6">
    <source>
        <dbReference type="Proteomes" id="UP000326458"/>
    </source>
</evidence>
<dbReference type="InterPro" id="IPR000953">
    <property type="entry name" value="Chromo/chromo_shadow_dom"/>
</dbReference>
<dbReference type="Proteomes" id="UP000326458">
    <property type="component" value="Unassembled WGS sequence"/>
</dbReference>
<gene>
    <name evidence="5" type="ORF">FD754_006866</name>
</gene>
<dbReference type="InterPro" id="IPR029045">
    <property type="entry name" value="ClpP/crotonase-like_dom_sf"/>
</dbReference>
<dbReference type="GO" id="GO:0005634">
    <property type="term" value="C:nucleus"/>
    <property type="evidence" value="ECO:0007669"/>
    <property type="project" value="UniProtKB-SubCell"/>
</dbReference>
<organism evidence="5 6">
    <name type="scientific">Muntiacus muntjak</name>
    <name type="common">Barking deer</name>
    <name type="synonym">Indian muntjac</name>
    <dbReference type="NCBI Taxonomy" id="9888"/>
    <lineage>
        <taxon>Eukaryota</taxon>
        <taxon>Metazoa</taxon>
        <taxon>Chordata</taxon>
        <taxon>Craniata</taxon>
        <taxon>Vertebrata</taxon>
        <taxon>Euteleostomi</taxon>
        <taxon>Mammalia</taxon>
        <taxon>Eutheria</taxon>
        <taxon>Laurasiatheria</taxon>
        <taxon>Artiodactyla</taxon>
        <taxon>Ruminantia</taxon>
        <taxon>Pecora</taxon>
        <taxon>Cervidae</taxon>
        <taxon>Muntiacinae</taxon>
        <taxon>Muntiacus</taxon>
    </lineage>
</organism>
<dbReference type="SUPFAM" id="SSF52096">
    <property type="entry name" value="ClpP/crotonase"/>
    <property type="match status" value="1"/>
</dbReference>
<comment type="caution">
    <text evidence="5">The sequence shown here is derived from an EMBL/GenBank/DDBJ whole genome shotgun (WGS) entry which is preliminary data.</text>
</comment>